<dbReference type="InterPro" id="IPR026888">
    <property type="entry name" value="AcetylCoA_hyd_C"/>
</dbReference>
<dbReference type="Gene3D" id="3.40.1080.10">
    <property type="entry name" value="Glutaconate Coenzyme A-transferase"/>
    <property type="match status" value="1"/>
</dbReference>
<evidence type="ECO:0000259" key="3">
    <source>
        <dbReference type="Pfam" id="PF02550"/>
    </source>
</evidence>
<dbReference type="OrthoDB" id="9801795at2"/>
<dbReference type="Gene3D" id="3.40.1080.20">
    <property type="entry name" value="Acetyl-CoA hydrolase/transferase C-terminal domain"/>
    <property type="match status" value="1"/>
</dbReference>
<evidence type="ECO:0000256" key="2">
    <source>
        <dbReference type="ARBA" id="ARBA00022679"/>
    </source>
</evidence>
<feature type="domain" description="Acetyl-CoA hydrolase/transferase C-terminal" evidence="4">
    <location>
        <begin position="273"/>
        <end position="426"/>
    </location>
</feature>
<name>A0A1H3GKJ2_EUBBA</name>
<evidence type="ECO:0000313" key="5">
    <source>
        <dbReference type="EMBL" id="SDY03024.1"/>
    </source>
</evidence>
<dbReference type="InterPro" id="IPR003702">
    <property type="entry name" value="ActCoA_hydro_N"/>
</dbReference>
<dbReference type="PANTHER" id="PTHR21432:SF20">
    <property type="entry name" value="ACETYL-COA HYDROLASE"/>
    <property type="match status" value="1"/>
</dbReference>
<gene>
    <name evidence="5" type="ORF">SAMN04488579_1142</name>
</gene>
<proteinExistence type="inferred from homology"/>
<dbReference type="SUPFAM" id="SSF100950">
    <property type="entry name" value="NagB/RpiA/CoA transferase-like"/>
    <property type="match status" value="2"/>
</dbReference>
<dbReference type="Pfam" id="PF13336">
    <property type="entry name" value="AcetylCoA_hyd_C"/>
    <property type="match status" value="1"/>
</dbReference>
<protein>
    <submittedName>
        <fullName evidence="5">Acyl-CoA hydrolase</fullName>
    </submittedName>
</protein>
<organism evidence="5 6">
    <name type="scientific">Eubacterium barkeri</name>
    <name type="common">Clostridium barkeri</name>
    <dbReference type="NCBI Taxonomy" id="1528"/>
    <lineage>
        <taxon>Bacteria</taxon>
        <taxon>Bacillati</taxon>
        <taxon>Bacillota</taxon>
        <taxon>Clostridia</taxon>
        <taxon>Eubacteriales</taxon>
        <taxon>Eubacteriaceae</taxon>
        <taxon>Eubacterium</taxon>
    </lineage>
</organism>
<dbReference type="AlphaFoldDB" id="A0A1H3GKJ2"/>
<dbReference type="RefSeq" id="WP_090245608.1">
    <property type="nucleotide sequence ID" value="NZ_FNOU01000014.1"/>
</dbReference>
<keyword evidence="5" id="KW-0378">Hydrolase</keyword>
<evidence type="ECO:0000313" key="6">
    <source>
        <dbReference type="Proteomes" id="UP000199652"/>
    </source>
</evidence>
<feature type="domain" description="Acetyl-CoA hydrolase/transferase N-terminal" evidence="3">
    <location>
        <begin position="48"/>
        <end position="179"/>
    </location>
</feature>
<dbReference type="InterPro" id="IPR046433">
    <property type="entry name" value="ActCoA_hydro"/>
</dbReference>
<dbReference type="Pfam" id="PF02550">
    <property type="entry name" value="AcetylCoA_hydro"/>
    <property type="match status" value="1"/>
</dbReference>
<dbReference type="InterPro" id="IPR037171">
    <property type="entry name" value="NagB/RpiA_transferase-like"/>
</dbReference>
<dbReference type="GO" id="GO:0016787">
    <property type="term" value="F:hydrolase activity"/>
    <property type="evidence" value="ECO:0007669"/>
    <property type="project" value="UniProtKB-KW"/>
</dbReference>
<dbReference type="GO" id="GO:0006083">
    <property type="term" value="P:acetate metabolic process"/>
    <property type="evidence" value="ECO:0007669"/>
    <property type="project" value="InterPro"/>
</dbReference>
<sequence>MGTFEELYAQKSKTAAIIASGFKSGWTCCADIGMGAPSLLMGMLGKRLEVEKRFNLKIHTILDIHPTGIYGDDINKRVGISWFSGPWARKAIARGTGDVMPCYYRDMPGLFTQEIPVNAFMATVSPMDRHGYFSMGTVGSNGEALLQKAQHIYLEVNGSMPRVASAPMVHISQIDALCESGFPIPEAPVMETDAVSMAIGEIIAREIPDGSTLQLGIGAIPDAVGMALRNKVDLGIHTEMLTDSMIELIACGAVTNRLKPVHTGRTVATFAYGSRRMYDYIDDNPAVEILPVDYVNNPEVIARHPSFMSINAALEVDLWGQVCAESIGFKHISGTGGQVDYVRGAVLSPGGKSFIAMPSTAKDGQISRIVISLSPGAVVTTGKNDVDYIVTEYGIAKLRGRTRSERARALIQIAHPRFREALMEEAERLRFL</sequence>
<comment type="similarity">
    <text evidence="1">Belongs to the acetyl-CoA hydrolase/transferase family.</text>
</comment>
<evidence type="ECO:0000259" key="4">
    <source>
        <dbReference type="Pfam" id="PF13336"/>
    </source>
</evidence>
<dbReference type="PANTHER" id="PTHR21432">
    <property type="entry name" value="ACETYL-COA HYDROLASE-RELATED"/>
    <property type="match status" value="1"/>
</dbReference>
<dbReference type="Proteomes" id="UP000199652">
    <property type="component" value="Unassembled WGS sequence"/>
</dbReference>
<keyword evidence="6" id="KW-1185">Reference proteome</keyword>
<reference evidence="6" key="1">
    <citation type="submission" date="2016-10" db="EMBL/GenBank/DDBJ databases">
        <authorList>
            <person name="Varghese N."/>
            <person name="Submissions S."/>
        </authorList>
    </citation>
    <scope>NUCLEOTIDE SEQUENCE [LARGE SCALE GENOMIC DNA]</scope>
    <source>
        <strain evidence="6">VPI 5359</strain>
    </source>
</reference>
<evidence type="ECO:0000256" key="1">
    <source>
        <dbReference type="ARBA" id="ARBA00009632"/>
    </source>
</evidence>
<dbReference type="EMBL" id="FNOU01000014">
    <property type="protein sequence ID" value="SDY03024.1"/>
    <property type="molecule type" value="Genomic_DNA"/>
</dbReference>
<keyword evidence="2" id="KW-0808">Transferase</keyword>
<dbReference type="STRING" id="1528.SAMN04488579_1142"/>
<dbReference type="InterPro" id="IPR038460">
    <property type="entry name" value="AcetylCoA_hyd_C_sf"/>
</dbReference>
<accession>A0A1H3GKJ2</accession>
<dbReference type="GO" id="GO:0008775">
    <property type="term" value="F:acetate CoA-transferase activity"/>
    <property type="evidence" value="ECO:0007669"/>
    <property type="project" value="InterPro"/>
</dbReference>
<dbReference type="Gene3D" id="3.30.750.70">
    <property type="entry name" value="4-hydroxybutyrate coenzyme like domains"/>
    <property type="match status" value="1"/>
</dbReference>